<dbReference type="PANTHER" id="PTHR23418:SF0">
    <property type="entry name" value="ACIREDUCTONE DIOXYGENASE"/>
    <property type="match status" value="1"/>
</dbReference>
<dbReference type="EC" id="1.13.11.54" evidence="12"/>
<feature type="binding site" evidence="12">
    <location>
        <position position="82"/>
    </location>
    <ligand>
        <name>Ni(2+)</name>
        <dbReference type="ChEBI" id="CHEBI:49786"/>
        <note>for nickel-dependent acireductone dioxygenase activity</note>
    </ligand>
</feature>
<sequence>MTGAVTISDLRDLGVIHWHIPPVGDYPAKAVPWEPKDGIQDKQLAAIRESRGYNYADIITCSEECLPDYHNKLKAFFEEHIHSDEEVRYILKGSGYFDVRDLKDRWIRIRLSAGDLIVLPEGIYHRFTMDTKNFTHAMRLFKGVPVWTPINRPADTHLSRERYLQRFQPLEEELSLRSTIVSCLRGFFAQGWCLGSSGAMACRVTSKASGVVNAPVLVTPSGVPKEQLQEEDLFLLAAGSGELLKLPTKSAPKAARLTVSRAAKVSDSAAVFQAVFERRSRHIRAGWSDVTAICHIHSVPAIVAAENKEVLGGDPVLRIRDSEMIKGLGVSGDGVLVVPIIDNKALATEPDLVPDLIRALQRIMELMSLAALQSNSVAEWSREEVVEAPRKRLRRGPAVVLLDVEGTTTPISFVKARGGANVGARAAVWERRSNFRDCGVGELGLSAEEKLFPYAATAVDSWIQTANLADVAKEFEKQCKEDFCPAKCGRQNEEVLRLTKEWIAKDRKVPALKDLQGKLWKAGYEKGELKGEMFEDQSGQMGSEDTPEAMAAWVAAGKRVAIFSSGSREAQRLIYQYSDKGDLTSYLSAYFDPKSAQASKQEAKAYEEIALSMGINPSEGLFCTDVLGEAQAARKAGWQAVLLKRPGNAPLPESHGFREATSLLDV</sequence>
<dbReference type="InterPro" id="IPR036409">
    <property type="entry name" value="Aldolase_II/adducin_N_sf"/>
</dbReference>
<comment type="subcellular location">
    <subcellularLocation>
        <location evidence="12">Cytoplasm</location>
    </subcellularLocation>
    <subcellularLocation>
        <location evidence="12">Nucleus</location>
    </subcellularLocation>
</comment>
<dbReference type="Gene3D" id="3.40.225.10">
    <property type="entry name" value="Class II aldolase/adducin N-terminal domain"/>
    <property type="match status" value="1"/>
</dbReference>
<dbReference type="InterPro" id="IPR011051">
    <property type="entry name" value="RmlC_Cupin_sf"/>
</dbReference>
<dbReference type="NCBIfam" id="TIGR01691">
    <property type="entry name" value="enolase-ppase"/>
    <property type="match status" value="1"/>
</dbReference>
<keyword evidence="3 12" id="KW-0533">Nickel</keyword>
<dbReference type="InterPro" id="IPR001303">
    <property type="entry name" value="Aldolase_II/adducin_N"/>
</dbReference>
<dbReference type="InterPro" id="IPR036412">
    <property type="entry name" value="HAD-like_sf"/>
</dbReference>
<keyword evidence="8 12" id="KW-0560">Oxidoreductase</keyword>
<evidence type="ECO:0000256" key="11">
    <source>
        <dbReference type="ARBA" id="ARBA00023242"/>
    </source>
</evidence>
<dbReference type="SUPFAM" id="SSF51182">
    <property type="entry name" value="RmlC-like cupins"/>
    <property type="match status" value="1"/>
</dbReference>
<evidence type="ECO:0000256" key="7">
    <source>
        <dbReference type="ARBA" id="ARBA00022964"/>
    </source>
</evidence>
<dbReference type="CDD" id="cd02232">
    <property type="entry name" value="cupin_ARD"/>
    <property type="match status" value="1"/>
</dbReference>
<comment type="catalytic activity">
    <reaction evidence="1 12">
        <text>1,2-dihydroxy-5-(methylsulfanyl)pent-1-en-3-one + O2 = 4-methylsulfanyl-2-oxobutanoate + formate + 2 H(+)</text>
        <dbReference type="Rhea" id="RHEA:24504"/>
        <dbReference type="ChEBI" id="CHEBI:15378"/>
        <dbReference type="ChEBI" id="CHEBI:15379"/>
        <dbReference type="ChEBI" id="CHEBI:15740"/>
        <dbReference type="ChEBI" id="CHEBI:16723"/>
        <dbReference type="ChEBI" id="CHEBI:49252"/>
        <dbReference type="EC" id="1.13.11.54"/>
    </reaction>
</comment>
<evidence type="ECO:0000313" key="14">
    <source>
        <dbReference type="EMBL" id="CAK9093839.1"/>
    </source>
</evidence>
<evidence type="ECO:0000256" key="5">
    <source>
        <dbReference type="ARBA" id="ARBA00022723"/>
    </source>
</evidence>
<feature type="binding site" evidence="12">
    <location>
        <position position="80"/>
    </location>
    <ligand>
        <name>Fe(2+)</name>
        <dbReference type="ChEBI" id="CHEBI:29033"/>
        <note>for iron-dependent acireductone dioxygenase activity</note>
    </ligand>
</feature>
<dbReference type="EMBL" id="CAXAMM010040529">
    <property type="protein sequence ID" value="CAK9093839.1"/>
    <property type="molecule type" value="Genomic_DNA"/>
</dbReference>
<evidence type="ECO:0000256" key="2">
    <source>
        <dbReference type="ARBA" id="ARBA00022490"/>
    </source>
</evidence>
<evidence type="ECO:0000256" key="6">
    <source>
        <dbReference type="ARBA" id="ARBA00022801"/>
    </source>
</evidence>
<dbReference type="PANTHER" id="PTHR23418">
    <property type="entry name" value="ACIREDUCTONE DIOXYGENASE"/>
    <property type="match status" value="1"/>
</dbReference>
<dbReference type="InterPro" id="IPR023943">
    <property type="entry name" value="Enolase-ppase_E1"/>
</dbReference>
<name>A0ABP0QZW2_9DINO</name>
<dbReference type="SUPFAM" id="SSF53639">
    <property type="entry name" value="AraD/HMP-PK domain-like"/>
    <property type="match status" value="1"/>
</dbReference>
<keyword evidence="5 12" id="KW-0479">Metal-binding</keyword>
<keyword evidence="10 12" id="KW-0486">Methionine biosynthesis</keyword>
<keyword evidence="2 12" id="KW-0963">Cytoplasm</keyword>
<accession>A0ABP0QZW2</accession>
<dbReference type="InterPro" id="IPR014710">
    <property type="entry name" value="RmlC-like_jellyroll"/>
</dbReference>
<dbReference type="HAMAP" id="MF_03154">
    <property type="entry name" value="Salvage_MtnD_euk"/>
    <property type="match status" value="1"/>
</dbReference>
<evidence type="ECO:0000256" key="4">
    <source>
        <dbReference type="ARBA" id="ARBA00022605"/>
    </source>
</evidence>
<dbReference type="Gene3D" id="3.40.50.1000">
    <property type="entry name" value="HAD superfamily/HAD-like"/>
    <property type="match status" value="1"/>
</dbReference>
<dbReference type="Proteomes" id="UP001642464">
    <property type="component" value="Unassembled WGS sequence"/>
</dbReference>
<keyword evidence="6" id="KW-0378">Hydrolase</keyword>
<dbReference type="Gene3D" id="1.10.720.60">
    <property type="match status" value="1"/>
</dbReference>
<evidence type="ECO:0000256" key="10">
    <source>
        <dbReference type="ARBA" id="ARBA00023167"/>
    </source>
</evidence>
<proteinExistence type="inferred from homology"/>
<comment type="caution">
    <text evidence="14">The sequence shown here is derived from an EMBL/GenBank/DDBJ whole genome shotgun (WGS) entry which is preliminary data.</text>
</comment>
<gene>
    <name evidence="14" type="ORF">SCF082_LOCUS44125</name>
</gene>
<reference evidence="14 15" key="1">
    <citation type="submission" date="2024-02" db="EMBL/GenBank/DDBJ databases">
        <authorList>
            <person name="Chen Y."/>
            <person name="Shah S."/>
            <person name="Dougan E. K."/>
            <person name="Thang M."/>
            <person name="Chan C."/>
        </authorList>
    </citation>
    <scope>NUCLEOTIDE SEQUENCE [LARGE SCALE GENOMIC DNA]</scope>
</reference>
<evidence type="ECO:0000256" key="3">
    <source>
        <dbReference type="ARBA" id="ARBA00022596"/>
    </source>
</evidence>
<dbReference type="InterPro" id="IPR027496">
    <property type="entry name" value="ARD_euk"/>
</dbReference>
<dbReference type="EC" id="1.13.11.53" evidence="12"/>
<feature type="binding site" evidence="12">
    <location>
        <position position="125"/>
    </location>
    <ligand>
        <name>Ni(2+)</name>
        <dbReference type="ChEBI" id="CHEBI:49786"/>
        <note>for nickel-dependent acireductone dioxygenase activity</note>
    </ligand>
</feature>
<keyword evidence="4 12" id="KW-0028">Amino-acid biosynthesis</keyword>
<feature type="binding site" evidence="12">
    <location>
        <position position="86"/>
    </location>
    <ligand>
        <name>Fe(2+)</name>
        <dbReference type="ChEBI" id="CHEBI:29033"/>
        <note>for iron-dependent acireductone dioxygenase activity</note>
    </ligand>
</feature>
<dbReference type="SUPFAM" id="SSF56784">
    <property type="entry name" value="HAD-like"/>
    <property type="match status" value="1"/>
</dbReference>
<keyword evidence="9 12" id="KW-0408">Iron</keyword>
<feature type="binding site" evidence="12">
    <location>
        <position position="86"/>
    </location>
    <ligand>
        <name>Ni(2+)</name>
        <dbReference type="ChEBI" id="CHEBI:49786"/>
        <note>for nickel-dependent acireductone dioxygenase activity</note>
    </ligand>
</feature>
<dbReference type="InterPro" id="IPR004313">
    <property type="entry name" value="ARD"/>
</dbReference>
<evidence type="ECO:0000256" key="1">
    <source>
        <dbReference type="ARBA" id="ARBA00000428"/>
    </source>
</evidence>
<evidence type="ECO:0000259" key="13">
    <source>
        <dbReference type="Pfam" id="PF00596"/>
    </source>
</evidence>
<comment type="function">
    <text evidence="12">Catalyzes 2 different reactions between oxygen and the acireductone 1,2-dihydroxy-3-keto-5-methylthiopentene (DHK-MTPene) depending upon the metal bound in the active site. Fe-containing acireductone dioxygenase (Fe-ARD) produces formate and 2-keto-4-methylthiobutyrate (KMTB), the alpha-ketoacid precursor of methionine in the methionine recycle pathway. Ni-containing acireductone dioxygenase (Ni-ARD) produces methylthiopropionate, carbon monoxide and formate, and does not lie on the methionine recycle pathway.</text>
</comment>
<evidence type="ECO:0000256" key="12">
    <source>
        <dbReference type="HAMAP-Rule" id="MF_03154"/>
    </source>
</evidence>
<protein>
    <recommendedName>
        <fullName evidence="12">Acireductone dioxygenase</fullName>
    </recommendedName>
    <alternativeName>
        <fullName evidence="12">Acireductone dioxygenase (Fe(2+)-requiring)</fullName>
        <shortName evidence="12">ARD'</shortName>
        <shortName evidence="12">Fe-ARD</shortName>
        <ecNumber evidence="12">1.13.11.54</ecNumber>
    </alternativeName>
    <alternativeName>
        <fullName evidence="12">Acireductone dioxygenase (Ni(2+)-requiring)</fullName>
        <shortName evidence="12">ARD</shortName>
        <shortName evidence="12">Ni-ARD</shortName>
        <ecNumber evidence="12">1.13.11.53</ecNumber>
    </alternativeName>
</protein>
<keyword evidence="7 12" id="KW-0223">Dioxygenase</keyword>
<comment type="cofactor">
    <cofactor evidence="12">
        <name>Fe(2+)</name>
        <dbReference type="ChEBI" id="CHEBI:29033"/>
    </cofactor>
    <cofactor evidence="12">
        <name>Ni(2+)</name>
        <dbReference type="ChEBI" id="CHEBI:49786"/>
    </cofactor>
    <text evidence="12">Binds either 1 Fe or Ni cation per monomer. Iron-binding promotes an acireductone dioxygenase reaction producing 2-keto-4-methylthiobutyrate, while nickel-binding promotes an acireductone dioxygenase reaction producing 3-(methylsulfanyl)propanoate.</text>
</comment>
<feature type="binding site" evidence="12">
    <location>
        <position position="80"/>
    </location>
    <ligand>
        <name>Ni(2+)</name>
        <dbReference type="ChEBI" id="CHEBI:49786"/>
        <note>for nickel-dependent acireductone dioxygenase activity</note>
    </ligand>
</feature>
<comment type="pathway">
    <text evidence="12">Amino-acid biosynthesis; L-methionine biosynthesis via salvage pathway; L-methionine from S-methyl-5-thio-alpha-D-ribose 1-phosphate: step 5/6.</text>
</comment>
<keyword evidence="15" id="KW-1185">Reference proteome</keyword>
<organism evidence="14 15">
    <name type="scientific">Durusdinium trenchii</name>
    <dbReference type="NCBI Taxonomy" id="1381693"/>
    <lineage>
        <taxon>Eukaryota</taxon>
        <taxon>Sar</taxon>
        <taxon>Alveolata</taxon>
        <taxon>Dinophyceae</taxon>
        <taxon>Suessiales</taxon>
        <taxon>Symbiodiniaceae</taxon>
        <taxon>Durusdinium</taxon>
    </lineage>
</organism>
<evidence type="ECO:0000256" key="8">
    <source>
        <dbReference type="ARBA" id="ARBA00023002"/>
    </source>
</evidence>
<feature type="binding site" evidence="12">
    <location>
        <position position="82"/>
    </location>
    <ligand>
        <name>Fe(2+)</name>
        <dbReference type="ChEBI" id="CHEBI:29033"/>
        <note>for iron-dependent acireductone dioxygenase activity</note>
    </ligand>
</feature>
<dbReference type="Pfam" id="PF03079">
    <property type="entry name" value="ARD"/>
    <property type="match status" value="1"/>
</dbReference>
<dbReference type="InterPro" id="IPR023214">
    <property type="entry name" value="HAD_sf"/>
</dbReference>
<evidence type="ECO:0000256" key="9">
    <source>
        <dbReference type="ARBA" id="ARBA00023004"/>
    </source>
</evidence>
<feature type="binding site" evidence="12">
    <location>
        <position position="125"/>
    </location>
    <ligand>
        <name>Fe(2+)</name>
        <dbReference type="ChEBI" id="CHEBI:29033"/>
        <note>for iron-dependent acireductone dioxygenase activity</note>
    </ligand>
</feature>
<evidence type="ECO:0000313" key="15">
    <source>
        <dbReference type="Proteomes" id="UP001642464"/>
    </source>
</evidence>
<feature type="domain" description="Class II aldolase/adducin N-terminal" evidence="13">
    <location>
        <begin position="180"/>
        <end position="312"/>
    </location>
</feature>
<keyword evidence="11 12" id="KW-0539">Nucleus</keyword>
<comment type="similarity">
    <text evidence="12">Belongs to the acireductone dioxygenase (ARD) family.</text>
</comment>
<dbReference type="Pfam" id="PF00596">
    <property type="entry name" value="Aldolase_II"/>
    <property type="match status" value="1"/>
</dbReference>
<dbReference type="Gene3D" id="2.60.120.10">
    <property type="entry name" value="Jelly Rolls"/>
    <property type="match status" value="1"/>
</dbReference>
<comment type="catalytic activity">
    <reaction evidence="12">
        <text>1,2-dihydroxy-5-(methylsulfanyl)pent-1-en-3-one + O2 = 3-(methylsulfanyl)propanoate + CO + formate + 2 H(+)</text>
        <dbReference type="Rhea" id="RHEA:14161"/>
        <dbReference type="ChEBI" id="CHEBI:15378"/>
        <dbReference type="ChEBI" id="CHEBI:15379"/>
        <dbReference type="ChEBI" id="CHEBI:15740"/>
        <dbReference type="ChEBI" id="CHEBI:17245"/>
        <dbReference type="ChEBI" id="CHEBI:49016"/>
        <dbReference type="ChEBI" id="CHEBI:49252"/>
        <dbReference type="EC" id="1.13.11.53"/>
    </reaction>
</comment>